<keyword evidence="5" id="KW-1185">Reference proteome</keyword>
<feature type="transmembrane region" description="Helical" evidence="1">
    <location>
        <begin position="82"/>
        <end position="109"/>
    </location>
</feature>
<evidence type="ECO:0000259" key="3">
    <source>
        <dbReference type="Pfam" id="PF14237"/>
    </source>
</evidence>
<dbReference type="EMBL" id="JBBUKT010000002">
    <property type="protein sequence ID" value="MEK7950216.1"/>
    <property type="molecule type" value="Genomic_DNA"/>
</dbReference>
<dbReference type="Pfam" id="PF13828">
    <property type="entry name" value="DUF4190"/>
    <property type="match status" value="1"/>
</dbReference>
<dbReference type="InterPro" id="IPR025241">
    <property type="entry name" value="DUF4190"/>
</dbReference>
<accession>A0ABU9AR71</accession>
<evidence type="ECO:0000256" key="1">
    <source>
        <dbReference type="SAM" id="Phobius"/>
    </source>
</evidence>
<dbReference type="RefSeq" id="WP_341403656.1">
    <property type="nucleotide sequence ID" value="NZ_JBBUKT010000002.1"/>
</dbReference>
<proteinExistence type="predicted"/>
<protein>
    <submittedName>
        <fullName evidence="4">GYF domain-containing protein</fullName>
    </submittedName>
</protein>
<sequence length="161" mass="16745">MSQWYYGSSAGQTGPVEEHELRTLIASGGVGPETLVWRDGMKDWLPLQSVPELQVNAISPYQTQMSAASGGVPGYYMPTSGLAIASMVCGIVCILLCVYHGLLGLPAVICGHLALSQINSSPLPMGGRGMAIAGLVLGYLGITASVGFIAFFVFAISSAHP</sequence>
<dbReference type="Proteomes" id="UP001371305">
    <property type="component" value="Unassembled WGS sequence"/>
</dbReference>
<keyword evidence="1" id="KW-0812">Transmembrane</keyword>
<comment type="caution">
    <text evidence="4">The sequence shown here is derived from an EMBL/GenBank/DDBJ whole genome shotgun (WGS) entry which is preliminary data.</text>
</comment>
<feature type="domain" description="DUF4190" evidence="2">
    <location>
        <begin position="82"/>
        <end position="144"/>
    </location>
</feature>
<keyword evidence="1" id="KW-1133">Transmembrane helix</keyword>
<organism evidence="4 5">
    <name type="scientific">Luteolibacter soli</name>
    <dbReference type="NCBI Taxonomy" id="3135280"/>
    <lineage>
        <taxon>Bacteria</taxon>
        <taxon>Pseudomonadati</taxon>
        <taxon>Verrucomicrobiota</taxon>
        <taxon>Verrucomicrobiia</taxon>
        <taxon>Verrucomicrobiales</taxon>
        <taxon>Verrucomicrobiaceae</taxon>
        <taxon>Luteolibacter</taxon>
    </lineage>
</organism>
<feature type="domain" description="GYF" evidence="3">
    <location>
        <begin position="4"/>
        <end position="53"/>
    </location>
</feature>
<gene>
    <name evidence="4" type="ORF">WKV53_06905</name>
</gene>
<reference evidence="4 5" key="1">
    <citation type="submission" date="2024-04" db="EMBL/GenBank/DDBJ databases">
        <title>Luteolibacter sp. isolated from soil.</title>
        <authorList>
            <person name="An J."/>
        </authorList>
    </citation>
    <scope>NUCLEOTIDE SEQUENCE [LARGE SCALE GENOMIC DNA]</scope>
    <source>
        <strain evidence="4 5">Y139</strain>
    </source>
</reference>
<dbReference type="Pfam" id="PF14237">
    <property type="entry name" value="GYF_2"/>
    <property type="match status" value="1"/>
</dbReference>
<evidence type="ECO:0000259" key="2">
    <source>
        <dbReference type="Pfam" id="PF13828"/>
    </source>
</evidence>
<name>A0ABU9AR71_9BACT</name>
<evidence type="ECO:0000313" key="4">
    <source>
        <dbReference type="EMBL" id="MEK7950216.1"/>
    </source>
</evidence>
<keyword evidence="1" id="KW-0472">Membrane</keyword>
<dbReference type="InterPro" id="IPR025640">
    <property type="entry name" value="GYF_2"/>
</dbReference>
<feature type="transmembrane region" description="Helical" evidence="1">
    <location>
        <begin position="130"/>
        <end position="156"/>
    </location>
</feature>
<evidence type="ECO:0000313" key="5">
    <source>
        <dbReference type="Proteomes" id="UP001371305"/>
    </source>
</evidence>